<protein>
    <recommendedName>
        <fullName evidence="2">TonB-dependent receptor-like beta-barrel domain-containing protein</fullName>
    </recommendedName>
</protein>
<evidence type="ECO:0000313" key="1">
    <source>
        <dbReference type="EMBL" id="MPM26845.1"/>
    </source>
</evidence>
<comment type="caution">
    <text evidence="1">The sequence shown here is derived from an EMBL/GenBank/DDBJ whole genome shotgun (WGS) entry which is preliminary data.</text>
</comment>
<proteinExistence type="predicted"/>
<organism evidence="1">
    <name type="scientific">bioreactor metagenome</name>
    <dbReference type="NCBI Taxonomy" id="1076179"/>
    <lineage>
        <taxon>unclassified sequences</taxon>
        <taxon>metagenomes</taxon>
        <taxon>ecological metagenomes</taxon>
    </lineage>
</organism>
<gene>
    <name evidence="1" type="ORF">SDC9_73350</name>
</gene>
<evidence type="ECO:0008006" key="2">
    <source>
        <dbReference type="Google" id="ProtNLM"/>
    </source>
</evidence>
<accession>A0A644YE56</accession>
<sequence>MLDDPNYRIKGILLSEQFKDPKDDGATKQPPIWIISARLSKDISKSLGFSFFVNNAFFYTPYQSTNKSGTLTERNTGTFSFGMELLIKI</sequence>
<dbReference type="AlphaFoldDB" id="A0A644YE56"/>
<name>A0A644YE56_9ZZZZ</name>
<dbReference type="EMBL" id="VSSQ01004842">
    <property type="protein sequence ID" value="MPM26845.1"/>
    <property type="molecule type" value="Genomic_DNA"/>
</dbReference>
<reference evidence="1" key="1">
    <citation type="submission" date="2019-08" db="EMBL/GenBank/DDBJ databases">
        <authorList>
            <person name="Kucharzyk K."/>
            <person name="Murdoch R.W."/>
            <person name="Higgins S."/>
            <person name="Loffler F."/>
        </authorList>
    </citation>
    <scope>NUCLEOTIDE SEQUENCE</scope>
</reference>